<reference evidence="1" key="1">
    <citation type="submission" date="2014-10" db="EMBL/GenBank/DDBJ databases">
        <title>Massilia sp. genome.</title>
        <authorList>
            <person name="Xu B."/>
            <person name="Dai L."/>
            <person name="Huang Z."/>
        </authorList>
    </citation>
    <scope>NUCLEOTIDE SEQUENCE [LARGE SCALE GENOMIC DNA]</scope>
    <source>
        <strain evidence="1">CFS-1</strain>
    </source>
</reference>
<dbReference type="AlphaFoldDB" id="A0A422QD27"/>
<protein>
    <submittedName>
        <fullName evidence="1">Uncharacterized protein</fullName>
    </submittedName>
</protein>
<organism evidence="1 2">
    <name type="scientific">Massilia aurea</name>
    <dbReference type="NCBI Taxonomy" id="373040"/>
    <lineage>
        <taxon>Bacteria</taxon>
        <taxon>Pseudomonadati</taxon>
        <taxon>Pseudomonadota</taxon>
        <taxon>Betaproteobacteria</taxon>
        <taxon>Burkholderiales</taxon>
        <taxon>Oxalobacteraceae</taxon>
        <taxon>Telluria group</taxon>
        <taxon>Massilia</taxon>
    </lineage>
</organism>
<accession>A0A422QD27</accession>
<dbReference type="RefSeq" id="WP_123072235.1">
    <property type="nucleotide sequence ID" value="NZ_JSAB01000446.1"/>
</dbReference>
<comment type="caution">
    <text evidence="1">The sequence shown here is derived from an EMBL/GenBank/DDBJ whole genome shotgun (WGS) entry which is preliminary data.</text>
</comment>
<dbReference type="Proteomes" id="UP000283254">
    <property type="component" value="Unassembled WGS sequence"/>
</dbReference>
<proteinExistence type="predicted"/>
<evidence type="ECO:0000313" key="1">
    <source>
        <dbReference type="EMBL" id="RNF27878.1"/>
    </source>
</evidence>
<dbReference type="EMBL" id="JSAB01000446">
    <property type="protein sequence ID" value="RNF27878.1"/>
    <property type="molecule type" value="Genomic_DNA"/>
</dbReference>
<name>A0A422QD27_9BURK</name>
<evidence type="ECO:0000313" key="2">
    <source>
        <dbReference type="Proteomes" id="UP000283254"/>
    </source>
</evidence>
<keyword evidence="2" id="KW-1185">Reference proteome</keyword>
<dbReference type="OrthoDB" id="7069086at2"/>
<sequence length="257" mass="28721">MTKKSVAAFARKIKAKHLFDAIALILLLIVLITVGTDPARATSLVPIVLSSLLSTFLGASFAFHLNTQKELVKEHEHRVAALQTALFILAQQINAVGGSWVSIAKYEKQPHRWVNMPAMGQPEYKNMQQDFPSLAFILANDPQLLLDLSVEDERFLQCIRSMGERADFYTKEVHEAIEQARAGKTRIDIDELRSRLGDRLFIGAKSRTDDVFLHVSESLKSLPAVASRVRAYAKATYPDEKFLNVELDLGAVDSDKE</sequence>
<gene>
    <name evidence="1" type="ORF">NM04_26160</name>
</gene>